<feature type="chain" id="PRO_5036458509" description="Prolamin-like domain-containing protein" evidence="2">
    <location>
        <begin position="27"/>
        <end position="219"/>
    </location>
</feature>
<dbReference type="InterPro" id="IPR008502">
    <property type="entry name" value="Prolamin-like"/>
</dbReference>
<evidence type="ECO:0000313" key="4">
    <source>
        <dbReference type="EMBL" id="KAG6742557.1"/>
    </source>
</evidence>
<comment type="caution">
    <text evidence="4">The sequence shown here is derived from an EMBL/GenBank/DDBJ whole genome shotgun (WGS) entry which is preliminary data.</text>
</comment>
<sequence>MARSNNVSFAVLLFLGIMLIASPILAIENEDESAEVEYIDNENLAASPESSMEILPGFLKNCANTISKPTGDKVFDYIFGDEKSLDYDTCSEVTGSGIMLIASPILAIENEDESAEVEYIDNENLAASPESSMEILPGFLKNCANTISKPTGDKVFDYIFGDEKSLDYDTCSEVTGSGKECHDALVKYVAEGPLFKANYNFYLKRGDDLYNICLAVFVD</sequence>
<evidence type="ECO:0000259" key="3">
    <source>
        <dbReference type="Pfam" id="PF05617"/>
    </source>
</evidence>
<accession>A0A8X7Y485</accession>
<name>A0A8X7Y485_POPTO</name>
<proteinExistence type="predicted"/>
<evidence type="ECO:0000256" key="1">
    <source>
        <dbReference type="ARBA" id="ARBA00022729"/>
    </source>
</evidence>
<keyword evidence="1 2" id="KW-0732">Signal</keyword>
<evidence type="ECO:0000313" key="5">
    <source>
        <dbReference type="Proteomes" id="UP000886885"/>
    </source>
</evidence>
<feature type="domain" description="Prolamin-like" evidence="3">
    <location>
        <begin position="142"/>
        <end position="213"/>
    </location>
</feature>
<reference evidence="4" key="1">
    <citation type="journal article" date="2020" name="bioRxiv">
        <title>Hybrid origin of Populus tomentosa Carr. identified through genome sequencing and phylogenomic analysis.</title>
        <authorList>
            <person name="An X."/>
            <person name="Gao K."/>
            <person name="Chen Z."/>
            <person name="Li J."/>
            <person name="Yang X."/>
            <person name="Yang X."/>
            <person name="Zhou J."/>
            <person name="Guo T."/>
            <person name="Zhao T."/>
            <person name="Huang S."/>
            <person name="Miao D."/>
            <person name="Khan W.U."/>
            <person name="Rao P."/>
            <person name="Ye M."/>
            <person name="Lei B."/>
            <person name="Liao W."/>
            <person name="Wang J."/>
            <person name="Ji L."/>
            <person name="Li Y."/>
            <person name="Guo B."/>
            <person name="Mustafa N.S."/>
            <person name="Li S."/>
            <person name="Yun Q."/>
            <person name="Keller S.R."/>
            <person name="Mao J."/>
            <person name="Zhang R."/>
            <person name="Strauss S.H."/>
        </authorList>
    </citation>
    <scope>NUCLEOTIDE SEQUENCE</scope>
    <source>
        <strain evidence="4">GM15</strain>
        <tissue evidence="4">Leaf</tissue>
    </source>
</reference>
<organism evidence="4 5">
    <name type="scientific">Populus tomentosa</name>
    <name type="common">Chinese white poplar</name>
    <dbReference type="NCBI Taxonomy" id="118781"/>
    <lineage>
        <taxon>Eukaryota</taxon>
        <taxon>Viridiplantae</taxon>
        <taxon>Streptophyta</taxon>
        <taxon>Embryophyta</taxon>
        <taxon>Tracheophyta</taxon>
        <taxon>Spermatophyta</taxon>
        <taxon>Magnoliopsida</taxon>
        <taxon>eudicotyledons</taxon>
        <taxon>Gunneridae</taxon>
        <taxon>Pentapetalae</taxon>
        <taxon>rosids</taxon>
        <taxon>fabids</taxon>
        <taxon>Malpighiales</taxon>
        <taxon>Salicaceae</taxon>
        <taxon>Saliceae</taxon>
        <taxon>Populus</taxon>
    </lineage>
</organism>
<feature type="signal peptide" evidence="2">
    <location>
        <begin position="1"/>
        <end position="26"/>
    </location>
</feature>
<dbReference type="AlphaFoldDB" id="A0A8X7Y485"/>
<dbReference type="Proteomes" id="UP000886885">
    <property type="component" value="Chromosome 17A"/>
</dbReference>
<dbReference type="EMBL" id="JAAWWB010000033">
    <property type="protein sequence ID" value="KAG6742557.1"/>
    <property type="molecule type" value="Genomic_DNA"/>
</dbReference>
<evidence type="ECO:0000256" key="2">
    <source>
        <dbReference type="SAM" id="SignalP"/>
    </source>
</evidence>
<dbReference type="PANTHER" id="PTHR31951">
    <property type="entry name" value="BIFUNCTIONAL INHIBITOR/LIPID-TRANSFER PROTEIN/SEED STORAGE 2S ALBUMIN SUPERFAMILY PROTEIN-RELATED"/>
    <property type="match status" value="1"/>
</dbReference>
<protein>
    <recommendedName>
        <fullName evidence="3">Prolamin-like domain-containing protein</fullName>
    </recommendedName>
</protein>
<dbReference type="OrthoDB" id="849235at2759"/>
<dbReference type="PANTHER" id="PTHR31951:SF27">
    <property type="entry name" value="BIFUNCTIONAL INHIBITOR_LIPID-TRANSFER PROTEIN_SEED STORAGE 2S ALBUMIN SUPERFAMILY PROTEIN-RELATED"/>
    <property type="match status" value="1"/>
</dbReference>
<gene>
    <name evidence="4" type="ORF">POTOM_053429</name>
</gene>
<dbReference type="Pfam" id="PF05617">
    <property type="entry name" value="Prolamin_like"/>
    <property type="match status" value="1"/>
</dbReference>
<keyword evidence="5" id="KW-1185">Reference proteome</keyword>